<accession>A0A3M7QAG6</accession>
<protein>
    <submittedName>
        <fullName evidence="8">Transcriptional enhancer factor TEF-1 isoform X1</fullName>
    </submittedName>
</protein>
<dbReference type="InterPro" id="IPR050937">
    <property type="entry name" value="TEC1_TEAD_TF"/>
</dbReference>
<keyword evidence="9" id="KW-1185">Reference proteome</keyword>
<dbReference type="GO" id="GO:0000978">
    <property type="term" value="F:RNA polymerase II cis-regulatory region sequence-specific DNA binding"/>
    <property type="evidence" value="ECO:0007669"/>
    <property type="project" value="TreeGrafter"/>
</dbReference>
<dbReference type="STRING" id="10195.A0A3M7QAG6"/>
<proteinExistence type="predicted"/>
<dbReference type="InterPro" id="IPR041086">
    <property type="entry name" value="YBD"/>
</dbReference>
<dbReference type="OrthoDB" id="10006572at2759"/>
<evidence type="ECO:0000313" key="9">
    <source>
        <dbReference type="Proteomes" id="UP000276133"/>
    </source>
</evidence>
<organism evidence="8 9">
    <name type="scientific">Brachionus plicatilis</name>
    <name type="common">Marine rotifer</name>
    <name type="synonym">Brachionus muelleri</name>
    <dbReference type="NCBI Taxonomy" id="10195"/>
    <lineage>
        <taxon>Eukaryota</taxon>
        <taxon>Metazoa</taxon>
        <taxon>Spiralia</taxon>
        <taxon>Gnathifera</taxon>
        <taxon>Rotifera</taxon>
        <taxon>Eurotatoria</taxon>
        <taxon>Monogononta</taxon>
        <taxon>Pseudotrocha</taxon>
        <taxon>Ploima</taxon>
        <taxon>Brachionidae</taxon>
        <taxon>Brachionus</taxon>
    </lineage>
</organism>
<dbReference type="AlphaFoldDB" id="A0A3M7QAG6"/>
<dbReference type="GO" id="GO:0035329">
    <property type="term" value="P:hippo signaling"/>
    <property type="evidence" value="ECO:0007669"/>
    <property type="project" value="TreeGrafter"/>
</dbReference>
<dbReference type="EMBL" id="REGN01006757">
    <property type="protein sequence ID" value="RNA08400.1"/>
    <property type="molecule type" value="Genomic_DNA"/>
</dbReference>
<evidence type="ECO:0000256" key="2">
    <source>
        <dbReference type="ARBA" id="ARBA00022473"/>
    </source>
</evidence>
<dbReference type="GO" id="GO:0005634">
    <property type="term" value="C:nucleus"/>
    <property type="evidence" value="ECO:0007669"/>
    <property type="project" value="UniProtKB-SubCell"/>
</dbReference>
<dbReference type="Pfam" id="PF17725">
    <property type="entry name" value="YBD"/>
    <property type="match status" value="1"/>
</dbReference>
<dbReference type="FunFam" id="2.70.50.80:FF:000005">
    <property type="entry name" value="Transcription enhancer factor-like protein egl-44"/>
    <property type="match status" value="1"/>
</dbReference>
<comment type="caution">
    <text evidence="8">The sequence shown here is derived from an EMBL/GenBank/DDBJ whole genome shotgun (WGS) entry which is preliminary data.</text>
</comment>
<evidence type="ECO:0000256" key="5">
    <source>
        <dbReference type="ARBA" id="ARBA00023163"/>
    </source>
</evidence>
<reference evidence="8 9" key="1">
    <citation type="journal article" date="2018" name="Sci. Rep.">
        <title>Genomic signatures of local adaptation to the degree of environmental predictability in rotifers.</title>
        <authorList>
            <person name="Franch-Gras L."/>
            <person name="Hahn C."/>
            <person name="Garcia-Roger E.M."/>
            <person name="Carmona M.J."/>
            <person name="Serra M."/>
            <person name="Gomez A."/>
        </authorList>
    </citation>
    <scope>NUCLEOTIDE SEQUENCE [LARGE SCALE GENOMIC DNA]</scope>
    <source>
        <strain evidence="8">HYR1</strain>
    </source>
</reference>
<evidence type="ECO:0000256" key="3">
    <source>
        <dbReference type="ARBA" id="ARBA00023015"/>
    </source>
</evidence>
<evidence type="ECO:0000313" key="8">
    <source>
        <dbReference type="EMBL" id="RNA08400.1"/>
    </source>
</evidence>
<dbReference type="Gene3D" id="2.70.50.80">
    <property type="match status" value="1"/>
</dbReference>
<sequence>MTISCSTKVCSFGSQVVEKVENEHGQYDSGRYVYRFENSPMCEYMITFINKLKQLPEKNLKNNVLENFSVLQIIKNNDTKEVLLTLAYVFEVSTSEHGAQHVIYRLTK</sequence>
<keyword evidence="3" id="KW-0805">Transcription regulation</keyword>
<dbReference type="GO" id="GO:0000981">
    <property type="term" value="F:DNA-binding transcription factor activity, RNA polymerase II-specific"/>
    <property type="evidence" value="ECO:0007669"/>
    <property type="project" value="TreeGrafter"/>
</dbReference>
<keyword evidence="4" id="KW-0238">DNA-binding</keyword>
<name>A0A3M7QAG6_BRAPC</name>
<evidence type="ECO:0000256" key="4">
    <source>
        <dbReference type="ARBA" id="ARBA00023125"/>
    </source>
</evidence>
<feature type="domain" description="YAP binding" evidence="7">
    <location>
        <begin position="1"/>
        <end position="106"/>
    </location>
</feature>
<evidence type="ECO:0000256" key="6">
    <source>
        <dbReference type="ARBA" id="ARBA00023242"/>
    </source>
</evidence>
<keyword evidence="5" id="KW-0804">Transcription</keyword>
<dbReference type="PANTHER" id="PTHR11834:SF0">
    <property type="entry name" value="PROTEIN SCALLOPED"/>
    <property type="match status" value="1"/>
</dbReference>
<dbReference type="PANTHER" id="PTHR11834">
    <property type="entry name" value="TRANSCRIPTIONAL ENHANCER FACTOR TEF RELATED"/>
    <property type="match status" value="1"/>
</dbReference>
<dbReference type="GO" id="GO:0005667">
    <property type="term" value="C:transcription regulator complex"/>
    <property type="evidence" value="ECO:0007669"/>
    <property type="project" value="TreeGrafter"/>
</dbReference>
<gene>
    <name evidence="8" type="ORF">BpHYR1_000917</name>
</gene>
<dbReference type="Proteomes" id="UP000276133">
    <property type="component" value="Unassembled WGS sequence"/>
</dbReference>
<evidence type="ECO:0000256" key="1">
    <source>
        <dbReference type="ARBA" id="ARBA00004123"/>
    </source>
</evidence>
<keyword evidence="6" id="KW-0539">Nucleus</keyword>
<keyword evidence="2" id="KW-0217">Developmental protein</keyword>
<evidence type="ECO:0000259" key="7">
    <source>
        <dbReference type="Pfam" id="PF17725"/>
    </source>
</evidence>
<dbReference type="GO" id="GO:0048568">
    <property type="term" value="P:embryonic organ development"/>
    <property type="evidence" value="ECO:0007669"/>
    <property type="project" value="TreeGrafter"/>
</dbReference>
<comment type="subcellular location">
    <subcellularLocation>
        <location evidence="1">Nucleus</location>
    </subcellularLocation>
</comment>